<dbReference type="Proteomes" id="UP000293520">
    <property type="component" value="Unassembled WGS sequence"/>
</dbReference>
<organism evidence="2 3">
    <name type="scientific">Paracoccus subflavus</name>
    <dbReference type="NCBI Taxonomy" id="2528244"/>
    <lineage>
        <taxon>Bacteria</taxon>
        <taxon>Pseudomonadati</taxon>
        <taxon>Pseudomonadota</taxon>
        <taxon>Alphaproteobacteria</taxon>
        <taxon>Rhodobacterales</taxon>
        <taxon>Paracoccaceae</taxon>
        <taxon>Paracoccus</taxon>
    </lineage>
</organism>
<feature type="transmembrane region" description="Helical" evidence="1">
    <location>
        <begin position="39"/>
        <end position="57"/>
    </location>
</feature>
<reference evidence="2 3" key="1">
    <citation type="submission" date="2019-02" db="EMBL/GenBank/DDBJ databases">
        <title>Paracoccus subflavus sp. nov., isolated from marine sediment of the Pacific Ocean.</title>
        <authorList>
            <person name="Zhang G."/>
        </authorList>
    </citation>
    <scope>NUCLEOTIDE SEQUENCE [LARGE SCALE GENOMIC DNA]</scope>
    <source>
        <strain evidence="2 3">GY0581</strain>
    </source>
</reference>
<evidence type="ECO:0000256" key="1">
    <source>
        <dbReference type="SAM" id="Phobius"/>
    </source>
</evidence>
<accession>A0A4V2JC78</accession>
<name>A0A4V2JC78_9RHOB</name>
<keyword evidence="1" id="KW-1133">Transmembrane helix</keyword>
<dbReference type="RefSeq" id="WP_130991112.1">
    <property type="nucleotide sequence ID" value="NZ_SISK01000006.1"/>
</dbReference>
<evidence type="ECO:0000313" key="2">
    <source>
        <dbReference type="EMBL" id="TBN39910.1"/>
    </source>
</evidence>
<keyword evidence="3" id="KW-1185">Reference proteome</keyword>
<proteinExistence type="predicted"/>
<sequence length="61" mass="6385">MTRTHDKGDNRQTILILAAVLVALAAAALTVLFFGLPMLGIIGLVLTVAVFAVMLLFTSGN</sequence>
<comment type="caution">
    <text evidence="2">The sequence shown here is derived from an EMBL/GenBank/DDBJ whole genome shotgun (WGS) entry which is preliminary data.</text>
</comment>
<evidence type="ECO:0000313" key="3">
    <source>
        <dbReference type="Proteomes" id="UP000293520"/>
    </source>
</evidence>
<keyword evidence="1" id="KW-0472">Membrane</keyword>
<protein>
    <submittedName>
        <fullName evidence="2">Uncharacterized protein</fullName>
    </submittedName>
</protein>
<keyword evidence="1" id="KW-0812">Transmembrane</keyword>
<dbReference type="AlphaFoldDB" id="A0A4V2JC78"/>
<dbReference type="EMBL" id="SISK01000006">
    <property type="protein sequence ID" value="TBN39910.1"/>
    <property type="molecule type" value="Genomic_DNA"/>
</dbReference>
<feature type="transmembrane region" description="Helical" evidence="1">
    <location>
        <begin position="12"/>
        <end position="33"/>
    </location>
</feature>
<gene>
    <name evidence="2" type="ORF">EYE42_09630</name>
</gene>